<evidence type="ECO:0000256" key="5">
    <source>
        <dbReference type="ARBA" id="ARBA00023242"/>
    </source>
</evidence>
<dbReference type="PANTHER" id="PTHR47287">
    <property type="entry name" value="C2H2 AND C2HC ZINC FINGERS SUPERFAMILY PROTEIN"/>
    <property type="match status" value="1"/>
</dbReference>
<accession>A0AAV5I7C0</accession>
<reference evidence="9 10" key="1">
    <citation type="journal article" date="2021" name="Commun. Biol.">
        <title>The genome of Shorea leprosula (Dipterocarpaceae) highlights the ecological relevance of drought in aseasonal tropical rainforests.</title>
        <authorList>
            <person name="Ng K.K.S."/>
            <person name="Kobayashi M.J."/>
            <person name="Fawcett J.A."/>
            <person name="Hatakeyama M."/>
            <person name="Paape T."/>
            <person name="Ng C.H."/>
            <person name="Ang C.C."/>
            <person name="Tnah L.H."/>
            <person name="Lee C.T."/>
            <person name="Nishiyama T."/>
            <person name="Sese J."/>
            <person name="O'Brien M.J."/>
            <person name="Copetti D."/>
            <person name="Mohd Noor M.I."/>
            <person name="Ong R.C."/>
            <person name="Putra M."/>
            <person name="Sireger I.Z."/>
            <person name="Indrioko S."/>
            <person name="Kosugi Y."/>
            <person name="Izuno A."/>
            <person name="Isagi Y."/>
            <person name="Lee S.L."/>
            <person name="Shimizu K.K."/>
        </authorList>
    </citation>
    <scope>NUCLEOTIDE SEQUENCE [LARGE SCALE GENOMIC DNA]</scope>
    <source>
        <strain evidence="9">214</strain>
    </source>
</reference>
<dbReference type="AlphaFoldDB" id="A0AAV5I7C0"/>
<dbReference type="GO" id="GO:0005634">
    <property type="term" value="C:nucleus"/>
    <property type="evidence" value="ECO:0007669"/>
    <property type="project" value="UniProtKB-SubCell"/>
</dbReference>
<keyword evidence="3 6" id="KW-0863">Zinc-finger</keyword>
<dbReference type="InterPro" id="IPR036236">
    <property type="entry name" value="Znf_C2H2_sf"/>
</dbReference>
<comment type="subcellular location">
    <subcellularLocation>
        <location evidence="1">Nucleus</location>
    </subcellularLocation>
</comment>
<gene>
    <name evidence="9" type="ORF">SLEP1_g6842</name>
</gene>
<evidence type="ECO:0000313" key="10">
    <source>
        <dbReference type="Proteomes" id="UP001054252"/>
    </source>
</evidence>
<dbReference type="PANTHER" id="PTHR47287:SF15">
    <property type="entry name" value="ZINC FINGER PROTEIN 3-LIKE"/>
    <property type="match status" value="1"/>
</dbReference>
<evidence type="ECO:0000256" key="7">
    <source>
        <dbReference type="SAM" id="MobiDB-lite"/>
    </source>
</evidence>
<evidence type="ECO:0000256" key="1">
    <source>
        <dbReference type="ARBA" id="ARBA00004123"/>
    </source>
</evidence>
<dbReference type="InterPro" id="IPR013087">
    <property type="entry name" value="Znf_C2H2_type"/>
</dbReference>
<organism evidence="9 10">
    <name type="scientific">Rubroshorea leprosula</name>
    <dbReference type="NCBI Taxonomy" id="152421"/>
    <lineage>
        <taxon>Eukaryota</taxon>
        <taxon>Viridiplantae</taxon>
        <taxon>Streptophyta</taxon>
        <taxon>Embryophyta</taxon>
        <taxon>Tracheophyta</taxon>
        <taxon>Spermatophyta</taxon>
        <taxon>Magnoliopsida</taxon>
        <taxon>eudicotyledons</taxon>
        <taxon>Gunneridae</taxon>
        <taxon>Pentapetalae</taxon>
        <taxon>rosids</taxon>
        <taxon>malvids</taxon>
        <taxon>Malvales</taxon>
        <taxon>Dipterocarpaceae</taxon>
        <taxon>Rubroshorea</taxon>
    </lineage>
</organism>
<evidence type="ECO:0000256" key="2">
    <source>
        <dbReference type="ARBA" id="ARBA00022723"/>
    </source>
</evidence>
<dbReference type="SUPFAM" id="SSF57667">
    <property type="entry name" value="beta-beta-alpha zinc fingers"/>
    <property type="match status" value="1"/>
</dbReference>
<dbReference type="InterPro" id="IPR044246">
    <property type="entry name" value="ZFP3-like"/>
</dbReference>
<keyword evidence="5" id="KW-0539">Nucleus</keyword>
<evidence type="ECO:0000256" key="3">
    <source>
        <dbReference type="ARBA" id="ARBA00022771"/>
    </source>
</evidence>
<dbReference type="GO" id="GO:0009788">
    <property type="term" value="P:negative regulation of abscisic acid-activated signaling pathway"/>
    <property type="evidence" value="ECO:0007669"/>
    <property type="project" value="InterPro"/>
</dbReference>
<sequence length="171" mass="18710">MADRSTYNFLSQSQPSAAKPTKHAATLSTTSSPQRFPCLYCPRKFDTSQALGGHQNAHKRERAAAARPNLPANNLQEYRLLPLFPAYPQQQPTSSIPFPHFPGVCHPVGAAMFVEKWLEPIQPQPQPQQQQQQHLASSSVPGSFLGVSTADALSTSTDVDDSANMDLTLRL</sequence>
<feature type="compositionally biased region" description="Polar residues" evidence="7">
    <location>
        <begin position="1"/>
        <end position="16"/>
    </location>
</feature>
<evidence type="ECO:0000259" key="8">
    <source>
        <dbReference type="PROSITE" id="PS50157"/>
    </source>
</evidence>
<keyword evidence="4" id="KW-0862">Zinc</keyword>
<dbReference type="PROSITE" id="PS00028">
    <property type="entry name" value="ZINC_FINGER_C2H2_1"/>
    <property type="match status" value="1"/>
</dbReference>
<comment type="caution">
    <text evidence="9">The sequence shown here is derived from an EMBL/GenBank/DDBJ whole genome shotgun (WGS) entry which is preliminary data.</text>
</comment>
<name>A0AAV5I7C0_9ROSI</name>
<keyword evidence="10" id="KW-1185">Reference proteome</keyword>
<protein>
    <recommendedName>
        <fullName evidence="8">C2H2-type domain-containing protein</fullName>
    </recommendedName>
</protein>
<dbReference type="Proteomes" id="UP001054252">
    <property type="component" value="Unassembled WGS sequence"/>
</dbReference>
<feature type="domain" description="C2H2-type" evidence="8">
    <location>
        <begin position="36"/>
        <end position="63"/>
    </location>
</feature>
<dbReference type="EMBL" id="BPVZ01000007">
    <property type="protein sequence ID" value="GKU93234.1"/>
    <property type="molecule type" value="Genomic_DNA"/>
</dbReference>
<keyword evidence="2" id="KW-0479">Metal-binding</keyword>
<evidence type="ECO:0000256" key="6">
    <source>
        <dbReference type="PROSITE-ProRule" id="PRU00042"/>
    </source>
</evidence>
<dbReference type="PROSITE" id="PS50157">
    <property type="entry name" value="ZINC_FINGER_C2H2_2"/>
    <property type="match status" value="1"/>
</dbReference>
<evidence type="ECO:0000313" key="9">
    <source>
        <dbReference type="EMBL" id="GKU93234.1"/>
    </source>
</evidence>
<dbReference type="GO" id="GO:0008270">
    <property type="term" value="F:zinc ion binding"/>
    <property type="evidence" value="ECO:0007669"/>
    <property type="project" value="UniProtKB-KW"/>
</dbReference>
<proteinExistence type="predicted"/>
<feature type="region of interest" description="Disordered" evidence="7">
    <location>
        <begin position="1"/>
        <end position="31"/>
    </location>
</feature>
<evidence type="ECO:0000256" key="4">
    <source>
        <dbReference type="ARBA" id="ARBA00022833"/>
    </source>
</evidence>